<dbReference type="InterPro" id="IPR021295">
    <property type="entry name" value="DUF2867"/>
</dbReference>
<dbReference type="Proteomes" id="UP000317909">
    <property type="component" value="Chromosome"/>
</dbReference>
<feature type="transmembrane region" description="Helical" evidence="1">
    <location>
        <begin position="593"/>
        <end position="616"/>
    </location>
</feature>
<feature type="transmembrane region" description="Helical" evidence="1">
    <location>
        <begin position="517"/>
        <end position="537"/>
    </location>
</feature>
<accession>A0A517TTS4</accession>
<feature type="transmembrane region" description="Helical" evidence="1">
    <location>
        <begin position="557"/>
        <end position="581"/>
    </location>
</feature>
<dbReference type="Gene3D" id="3.40.50.720">
    <property type="entry name" value="NAD(P)-binding Rossmann-like Domain"/>
    <property type="match status" value="1"/>
</dbReference>
<dbReference type="Pfam" id="PF05368">
    <property type="entry name" value="NmrA"/>
    <property type="match status" value="1"/>
</dbReference>
<dbReference type="InterPro" id="IPR051207">
    <property type="entry name" value="ComplexI_NDUFA9_subunit"/>
</dbReference>
<keyword evidence="1" id="KW-0812">Transmembrane</keyword>
<dbReference type="CDD" id="cd05245">
    <property type="entry name" value="SDR_a2"/>
    <property type="match status" value="1"/>
</dbReference>
<evidence type="ECO:0000313" key="4">
    <source>
        <dbReference type="Proteomes" id="UP000317909"/>
    </source>
</evidence>
<dbReference type="PANTHER" id="PTHR12126">
    <property type="entry name" value="NADH-UBIQUINONE OXIDOREDUCTASE 39 KDA SUBUNIT-RELATED"/>
    <property type="match status" value="1"/>
</dbReference>
<feature type="transmembrane region" description="Helical" evidence="1">
    <location>
        <begin position="464"/>
        <end position="484"/>
    </location>
</feature>
<dbReference type="Pfam" id="PF11066">
    <property type="entry name" value="DUF2867"/>
    <property type="match status" value="1"/>
</dbReference>
<gene>
    <name evidence="3" type="ORF">I41_09350</name>
</gene>
<dbReference type="AlphaFoldDB" id="A0A517TTS4"/>
<reference evidence="3 4" key="1">
    <citation type="submission" date="2019-02" db="EMBL/GenBank/DDBJ databases">
        <title>Deep-cultivation of Planctomycetes and their phenomic and genomic characterization uncovers novel biology.</title>
        <authorList>
            <person name="Wiegand S."/>
            <person name="Jogler M."/>
            <person name="Boedeker C."/>
            <person name="Pinto D."/>
            <person name="Vollmers J."/>
            <person name="Rivas-Marin E."/>
            <person name="Kohn T."/>
            <person name="Peeters S.H."/>
            <person name="Heuer A."/>
            <person name="Rast P."/>
            <person name="Oberbeckmann S."/>
            <person name="Bunk B."/>
            <person name="Jeske O."/>
            <person name="Meyerdierks A."/>
            <person name="Storesund J.E."/>
            <person name="Kallscheuer N."/>
            <person name="Luecker S."/>
            <person name="Lage O.M."/>
            <person name="Pohl T."/>
            <person name="Merkel B.J."/>
            <person name="Hornburger P."/>
            <person name="Mueller R.-W."/>
            <person name="Bruemmer F."/>
            <person name="Labrenz M."/>
            <person name="Spormann A.M."/>
            <person name="Op den Camp H."/>
            <person name="Overmann J."/>
            <person name="Amann R."/>
            <person name="Jetten M.S.M."/>
            <person name="Mascher T."/>
            <person name="Medema M.H."/>
            <person name="Devos D.P."/>
            <person name="Kaster A.-K."/>
            <person name="Ovreas L."/>
            <person name="Rohde M."/>
            <person name="Galperin M.Y."/>
            <person name="Jogler C."/>
        </authorList>
    </citation>
    <scope>NUCLEOTIDE SEQUENCE [LARGE SCALE GENOMIC DNA]</scope>
    <source>
        <strain evidence="3 4">I41</strain>
    </source>
</reference>
<keyword evidence="1" id="KW-0472">Membrane</keyword>
<dbReference type="SUPFAM" id="SSF51735">
    <property type="entry name" value="NAD(P)-binding Rossmann-fold domains"/>
    <property type="match status" value="1"/>
</dbReference>
<sequence>MPSFGGAREPSSSPIFVTGASGYVGGRLVPALLASGYSVRCLAREPRKLSERPWRSDPNVSVVAGDMSEQDELVGQLRGCSVAFYLVHSMEATGGVYAERDRQLATSFAEAAAKAGVGRIIYLGGLGEMGAGLSQHLRSRREVEEQLASTGVPVTSFRAAMIIGAGSASFEILRYLVERLPVMVTPAWVKTESQPVAIADVLYWLVRCLSTPETIGQTLEIGGPDVLPYRDLMRIMAEELHLPKRLIIPLPVLTPRLSSLWISLVTPVSYRIARPLGEGLKNRVVVTNDAAQRLMPHQPLTVRAAIRQSLQQVEANEVETRWSAAGPIPGDPQWAGGTVFTDQRTVLIQADPGSVFGAICRIGGGHGWYAGDILWRIRGWMDKLVGGPGLRRGRRNADQVEFGEALDFWRVVGIERNRSLSLLAEMKLPGTAMLNFELEPEEVPGRITLTMTARFRPKGLLGILYWYAVLPLHNFVFGGMLRGIRRVAESSSRVQGTIISDYFPRAAGAPGYGRARLWLGMAAVGTLVTLTTLGLFLDLPARIQQNIDSTIWGQARGLLGFVLIYAAIHLPFDLFGGYLLPKRFGRSHEQFPRYLLSLARGVTAHAAMLFLTAMAILLAGRWGGIVGTVVAGSLISLFLLRGRLALAKLMAPLQLTPIEHTFVQTREALPIIVAQSSDEGFTGAVVGVWRPRLQIVPKRWREVLGAIGFEAALNRRALAVKTGSWRRGRAVAVLFTLTGLAITAWLVGSSRLGTAGGTIEFSLWFSLWSFIGLLTLPTLSRRGVIEIDERAEIEGKSPETLRTTTRLLDDLQDGEPIRPALIETIFHPIPSVQNRLDGPRLKGRIGFWDAARSSIYLSLAGLGLLGRAVHCNCGRPSLWVFLPTD</sequence>
<feature type="domain" description="NmrA-like" evidence="2">
    <location>
        <begin position="13"/>
        <end position="160"/>
    </location>
</feature>
<evidence type="ECO:0000313" key="3">
    <source>
        <dbReference type="EMBL" id="QDT71775.1"/>
    </source>
</evidence>
<proteinExistence type="predicted"/>
<keyword evidence="4" id="KW-1185">Reference proteome</keyword>
<feature type="transmembrane region" description="Helical" evidence="1">
    <location>
        <begin position="761"/>
        <end position="780"/>
    </location>
</feature>
<keyword evidence="1" id="KW-1133">Transmembrane helix</keyword>
<dbReference type="RefSeq" id="WP_145431305.1">
    <property type="nucleotide sequence ID" value="NZ_CP036339.1"/>
</dbReference>
<organism evidence="3 4">
    <name type="scientific">Lacipirellula limnantheis</name>
    <dbReference type="NCBI Taxonomy" id="2528024"/>
    <lineage>
        <taxon>Bacteria</taxon>
        <taxon>Pseudomonadati</taxon>
        <taxon>Planctomycetota</taxon>
        <taxon>Planctomycetia</taxon>
        <taxon>Pirellulales</taxon>
        <taxon>Lacipirellulaceae</taxon>
        <taxon>Lacipirellula</taxon>
    </lineage>
</organism>
<dbReference type="InterPro" id="IPR008030">
    <property type="entry name" value="NmrA-like"/>
</dbReference>
<dbReference type="EMBL" id="CP036339">
    <property type="protein sequence ID" value="QDT71775.1"/>
    <property type="molecule type" value="Genomic_DNA"/>
</dbReference>
<dbReference type="PANTHER" id="PTHR12126:SF11">
    <property type="entry name" value="NADH DEHYDROGENASE [UBIQUINONE] 1 ALPHA SUBCOMPLEX SUBUNIT 9, MITOCHONDRIAL"/>
    <property type="match status" value="1"/>
</dbReference>
<dbReference type="SUPFAM" id="SSF55961">
    <property type="entry name" value="Bet v1-like"/>
    <property type="match status" value="1"/>
</dbReference>
<evidence type="ECO:0000256" key="1">
    <source>
        <dbReference type="SAM" id="Phobius"/>
    </source>
</evidence>
<dbReference type="GO" id="GO:0044877">
    <property type="term" value="F:protein-containing complex binding"/>
    <property type="evidence" value="ECO:0007669"/>
    <property type="project" value="TreeGrafter"/>
</dbReference>
<dbReference type="KEGG" id="llh:I41_09350"/>
<protein>
    <submittedName>
        <fullName evidence="3">NmrA-like family protein</fullName>
    </submittedName>
</protein>
<name>A0A517TTS4_9BACT</name>
<feature type="transmembrane region" description="Helical" evidence="1">
    <location>
        <begin position="622"/>
        <end position="640"/>
    </location>
</feature>
<dbReference type="OrthoDB" id="9774199at2"/>
<dbReference type="InterPro" id="IPR036291">
    <property type="entry name" value="NAD(P)-bd_dom_sf"/>
</dbReference>
<evidence type="ECO:0000259" key="2">
    <source>
        <dbReference type="Pfam" id="PF05368"/>
    </source>
</evidence>
<feature type="transmembrane region" description="Helical" evidence="1">
    <location>
        <begin position="730"/>
        <end position="749"/>
    </location>
</feature>